<dbReference type="AlphaFoldDB" id="R4X6D5"/>
<dbReference type="Pfam" id="PF01000">
    <property type="entry name" value="RNA_pol_A_bac"/>
    <property type="match status" value="1"/>
</dbReference>
<sequence length="309" mass="34773">MNLPQDGPQVTIKEMGKENVEFVLSNVDLAFANSIRRIMMAEIPTIAIDIVEVKNNTSVLADEFLAHRMGLLALHSEGIDSQLVYTRDCDCEQYCEKCAVVLRLNAKCTGDTTMNVYAKDLISDRADEFGSPVINDADGNGVLICKLRKEQELRLVCIAKKGVAKEHAKFAPVSACGFEYDPHNKLRHTELWFEEDAKKEWPPSKNATWEEEPQEGERFDYNAEPDRFYFDLEAVGQIPPKEVMMQSLLYLQQKLAVVVQQLETTSQMNGDAVMTDGYDGMNPPNLAGGIGLRDETPEWSRNPAPVRPW</sequence>
<dbReference type="PANTHER" id="PTHR11800:SF2">
    <property type="entry name" value="DNA-DIRECTED RNA POLYMERASE II SUBUNIT RPB3"/>
    <property type="match status" value="1"/>
</dbReference>
<comment type="caution">
    <text evidence="9">The sequence shown here is derived from an EMBL/GenBank/DDBJ whole genome shotgun (WGS) entry which is preliminary data.</text>
</comment>
<dbReference type="Proteomes" id="UP000013776">
    <property type="component" value="Unassembled WGS sequence"/>
</dbReference>
<dbReference type="InterPro" id="IPR011262">
    <property type="entry name" value="DNA-dir_RNA_pol_insert"/>
</dbReference>
<dbReference type="Gene3D" id="3.30.1360.10">
    <property type="entry name" value="RNA polymerase, RBP11-like subunit"/>
    <property type="match status" value="1"/>
</dbReference>
<dbReference type="GO" id="GO:0046983">
    <property type="term" value="F:protein dimerization activity"/>
    <property type="evidence" value="ECO:0007669"/>
    <property type="project" value="InterPro"/>
</dbReference>
<evidence type="ECO:0000256" key="3">
    <source>
        <dbReference type="ARBA" id="ARBA00022478"/>
    </source>
</evidence>
<comment type="similarity">
    <text evidence="6">Belongs to the archaeal Rpo3/eukaryotic RPB3 RNA polymerase subunit family.</text>
</comment>
<dbReference type="HAMAP" id="MF_00320">
    <property type="entry name" value="RNApol_arch_Rpo3"/>
    <property type="match status" value="1"/>
</dbReference>
<dbReference type="CDD" id="cd07031">
    <property type="entry name" value="RNAP_II_RPB3"/>
    <property type="match status" value="1"/>
</dbReference>
<dbReference type="InterPro" id="IPR036643">
    <property type="entry name" value="RNApol_insert_sf"/>
</dbReference>
<evidence type="ECO:0000313" key="9">
    <source>
        <dbReference type="EMBL" id="CCG80595.1"/>
    </source>
</evidence>
<dbReference type="GO" id="GO:0006366">
    <property type="term" value="P:transcription by RNA polymerase II"/>
    <property type="evidence" value="ECO:0007669"/>
    <property type="project" value="TreeGrafter"/>
</dbReference>
<keyword evidence="10" id="KW-1185">Reference proteome</keyword>
<feature type="domain" description="DNA-directed RNA polymerase RpoA/D/Rpb3-type" evidence="8">
    <location>
        <begin position="19"/>
        <end position="261"/>
    </location>
</feature>
<dbReference type="InterPro" id="IPR036603">
    <property type="entry name" value="RBP11-like"/>
</dbReference>
<evidence type="ECO:0000256" key="2">
    <source>
        <dbReference type="ARBA" id="ARBA00011730"/>
    </source>
</evidence>
<evidence type="ECO:0000256" key="4">
    <source>
        <dbReference type="ARBA" id="ARBA00023163"/>
    </source>
</evidence>
<dbReference type="Pfam" id="PF01193">
    <property type="entry name" value="RNA_pol_L"/>
    <property type="match status" value="1"/>
</dbReference>
<comment type="subcellular location">
    <subcellularLocation>
        <location evidence="1">Nucleus</location>
    </subcellularLocation>
</comment>
<dbReference type="InterPro" id="IPR022842">
    <property type="entry name" value="RNAP_Rpo3/Rpb3/RPAC1"/>
</dbReference>
<protein>
    <recommendedName>
        <fullName evidence="7">DNA-directed RNA polymerase II subunit RPB3</fullName>
    </recommendedName>
</protein>
<dbReference type="NCBIfam" id="NF001988">
    <property type="entry name" value="PRK00783.1"/>
    <property type="match status" value="1"/>
</dbReference>
<dbReference type="eggNOG" id="KOG1522">
    <property type="taxonomic scope" value="Eukaryota"/>
</dbReference>
<gene>
    <name evidence="9" type="ORF">TAPDE_000112</name>
</gene>
<dbReference type="VEuPathDB" id="FungiDB:TAPDE_000112"/>
<keyword evidence="4" id="KW-0804">Transcription</keyword>
<dbReference type="STRING" id="1097556.R4X6D5"/>
<evidence type="ECO:0000256" key="5">
    <source>
        <dbReference type="ARBA" id="ARBA00023242"/>
    </source>
</evidence>
<accession>R4X6D5</accession>
<dbReference type="Gene3D" id="2.170.120.12">
    <property type="entry name" value="DNA-directed RNA polymerase, insert domain"/>
    <property type="match status" value="1"/>
</dbReference>
<dbReference type="SUPFAM" id="SSF55257">
    <property type="entry name" value="RBP11-like subunits of RNA polymerase"/>
    <property type="match status" value="1"/>
</dbReference>
<dbReference type="GO" id="GO:0003899">
    <property type="term" value="F:DNA-directed RNA polymerase activity"/>
    <property type="evidence" value="ECO:0007669"/>
    <property type="project" value="InterPro"/>
</dbReference>
<keyword evidence="5" id="KW-0539">Nucleus</keyword>
<proteinExistence type="inferred from homology"/>
<keyword evidence="3 9" id="KW-0240">DNA-directed RNA polymerase</keyword>
<dbReference type="SUPFAM" id="SSF56553">
    <property type="entry name" value="Insert subdomain of RNA polymerase alpha subunit"/>
    <property type="match status" value="1"/>
</dbReference>
<dbReference type="FunFam" id="2.170.120.12:FF:000002">
    <property type="entry name" value="DNA-directed RNA polymerase II subunit RPB3"/>
    <property type="match status" value="1"/>
</dbReference>
<dbReference type="GO" id="GO:0005665">
    <property type="term" value="C:RNA polymerase II, core complex"/>
    <property type="evidence" value="ECO:0007669"/>
    <property type="project" value="TreeGrafter"/>
</dbReference>
<dbReference type="EMBL" id="CAHR02000003">
    <property type="protein sequence ID" value="CCG80595.1"/>
    <property type="molecule type" value="Genomic_DNA"/>
</dbReference>
<dbReference type="OrthoDB" id="270173at2759"/>
<evidence type="ECO:0000259" key="8">
    <source>
        <dbReference type="SMART" id="SM00662"/>
    </source>
</evidence>
<name>R4X6D5_TAPDE</name>
<evidence type="ECO:0000256" key="6">
    <source>
        <dbReference type="ARBA" id="ARBA00025804"/>
    </source>
</evidence>
<dbReference type="InterPro" id="IPR011263">
    <property type="entry name" value="DNA-dir_RNA_pol_RpoA/D/Rpb3"/>
</dbReference>
<evidence type="ECO:0000256" key="7">
    <source>
        <dbReference type="ARBA" id="ARBA00072506"/>
    </source>
</evidence>
<evidence type="ECO:0000256" key="1">
    <source>
        <dbReference type="ARBA" id="ARBA00004123"/>
    </source>
</evidence>
<comment type="subunit">
    <text evidence="2">Component of the RNA polymerase II (Pol II) complex consisting of 12 subunits.</text>
</comment>
<organism evidence="9 10">
    <name type="scientific">Taphrina deformans (strain PYCC 5710 / ATCC 11124 / CBS 356.35 / IMI 108563 / JCM 9778 / NBRC 8474)</name>
    <name type="common">Peach leaf curl fungus</name>
    <name type="synonym">Lalaria deformans</name>
    <dbReference type="NCBI Taxonomy" id="1097556"/>
    <lineage>
        <taxon>Eukaryota</taxon>
        <taxon>Fungi</taxon>
        <taxon>Dikarya</taxon>
        <taxon>Ascomycota</taxon>
        <taxon>Taphrinomycotina</taxon>
        <taxon>Taphrinomycetes</taxon>
        <taxon>Taphrinales</taxon>
        <taxon>Taphrinaceae</taxon>
        <taxon>Taphrina</taxon>
    </lineage>
</organism>
<reference evidence="9 10" key="1">
    <citation type="journal article" date="2013" name="MBio">
        <title>Genome sequencing of the plant pathogen Taphrina deformans, the causal agent of peach leaf curl.</title>
        <authorList>
            <person name="Cisse O.H."/>
            <person name="Almeida J.M.G.C.F."/>
            <person name="Fonseca A."/>
            <person name="Kumar A.A."/>
            <person name="Salojaervi J."/>
            <person name="Overmyer K."/>
            <person name="Hauser P.M."/>
            <person name="Pagni M."/>
        </authorList>
    </citation>
    <scope>NUCLEOTIDE SEQUENCE [LARGE SCALE GENOMIC DNA]</scope>
    <source>
        <strain evidence="10">PYCC 5710 / ATCC 11124 / CBS 356.35 / IMI 108563 / JCM 9778 / NBRC 8474</strain>
    </source>
</reference>
<dbReference type="InterPro" id="IPR050518">
    <property type="entry name" value="Rpo3/RPB3_RNA_Pol_subunit"/>
</dbReference>
<dbReference type="PANTHER" id="PTHR11800">
    <property type="entry name" value="DNA-DIRECTED RNA POLYMERASE"/>
    <property type="match status" value="1"/>
</dbReference>
<dbReference type="SMART" id="SM00662">
    <property type="entry name" value="RPOLD"/>
    <property type="match status" value="1"/>
</dbReference>
<evidence type="ECO:0000313" key="10">
    <source>
        <dbReference type="Proteomes" id="UP000013776"/>
    </source>
</evidence>